<dbReference type="EMBL" id="QMWO01000096">
    <property type="protein sequence ID" value="RLG69134.1"/>
    <property type="molecule type" value="Genomic_DNA"/>
</dbReference>
<dbReference type="InterPro" id="IPR050484">
    <property type="entry name" value="Transf_Hexapept/Carb_Anhydrase"/>
</dbReference>
<comment type="caution">
    <text evidence="1">The sequence shown here is derived from an EMBL/GenBank/DDBJ whole genome shotgun (WGS) entry which is preliminary data.</text>
</comment>
<proteinExistence type="predicted"/>
<reference evidence="1 2" key="1">
    <citation type="submission" date="2018-06" db="EMBL/GenBank/DDBJ databases">
        <title>Extensive metabolic versatility and redundancy in microbially diverse, dynamic hydrothermal sediments.</title>
        <authorList>
            <person name="Dombrowski N."/>
            <person name="Teske A."/>
            <person name="Baker B.J."/>
        </authorList>
    </citation>
    <scope>NUCLEOTIDE SEQUENCE [LARGE SCALE GENOMIC DNA]</scope>
    <source>
        <strain evidence="1">B9_G13</strain>
    </source>
</reference>
<evidence type="ECO:0000313" key="1">
    <source>
        <dbReference type="EMBL" id="RLG69134.1"/>
    </source>
</evidence>
<gene>
    <name evidence="1" type="ORF">DRO07_02700</name>
</gene>
<dbReference type="CDD" id="cd04645">
    <property type="entry name" value="LbH_gamma_CA_like"/>
    <property type="match status" value="1"/>
</dbReference>
<name>A0A497JFB4_9ARCH</name>
<dbReference type="PANTHER" id="PTHR13061:SF56">
    <property type="entry name" value="PROTEIN YRDA"/>
    <property type="match status" value="1"/>
</dbReference>
<dbReference type="InterPro" id="IPR001451">
    <property type="entry name" value="Hexapep"/>
</dbReference>
<dbReference type="InterPro" id="IPR011004">
    <property type="entry name" value="Trimer_LpxA-like_sf"/>
</dbReference>
<organism evidence="1 2">
    <name type="scientific">Candidatus Iainarchaeum sp</name>
    <dbReference type="NCBI Taxonomy" id="3101447"/>
    <lineage>
        <taxon>Archaea</taxon>
        <taxon>Candidatus Iainarchaeota</taxon>
        <taxon>Candidatus Iainarchaeia</taxon>
        <taxon>Candidatus Iainarchaeales</taxon>
        <taxon>Candidatus Iainarchaeaceae</taxon>
        <taxon>Candidatus Iainarchaeum</taxon>
    </lineage>
</organism>
<dbReference type="InterPro" id="IPR047324">
    <property type="entry name" value="LbH_gamma_CA-like"/>
</dbReference>
<dbReference type="AlphaFoldDB" id="A0A497JFB4"/>
<dbReference type="Proteomes" id="UP000277633">
    <property type="component" value="Unassembled WGS sequence"/>
</dbReference>
<sequence length="179" mass="20032">MFMLIYKSYFFQFLSFMNEKLSFLEKLGKVFVHERAFIEGKVELGENVSVWPFAVLRGDEGTIKIGKNTSIQDCCVLHGSVLIGKNVTVGHAAVVHNAKIGSNVLIGMNATILDNAEVEDWVIVAAGSVVKPNSVLESGYLYAGNPAKKKRKLTKADRELIVNSYKEYLKKIKERIHRL</sequence>
<dbReference type="Gene3D" id="2.160.10.10">
    <property type="entry name" value="Hexapeptide repeat proteins"/>
    <property type="match status" value="1"/>
</dbReference>
<dbReference type="PANTHER" id="PTHR13061">
    <property type="entry name" value="DYNACTIN SUBUNIT P25"/>
    <property type="match status" value="1"/>
</dbReference>
<evidence type="ECO:0000313" key="2">
    <source>
        <dbReference type="Proteomes" id="UP000277633"/>
    </source>
</evidence>
<dbReference type="Pfam" id="PF00132">
    <property type="entry name" value="Hexapep"/>
    <property type="match status" value="1"/>
</dbReference>
<dbReference type="SUPFAM" id="SSF51161">
    <property type="entry name" value="Trimeric LpxA-like enzymes"/>
    <property type="match status" value="1"/>
</dbReference>
<accession>A0A497JFB4</accession>
<protein>
    <submittedName>
        <fullName evidence="1">Gamma carbonic anhydrase family protein</fullName>
    </submittedName>
</protein>